<accession>X1JHG6</accession>
<sequence>MKILRPTYGAAGIFFPIGRPEKGGTCQYASGKCLQKCCALE</sequence>
<dbReference type="EMBL" id="BARU01033594">
    <property type="protein sequence ID" value="GAH69198.1"/>
    <property type="molecule type" value="Genomic_DNA"/>
</dbReference>
<dbReference type="AlphaFoldDB" id="X1JHG6"/>
<proteinExistence type="predicted"/>
<gene>
    <name evidence="1" type="ORF">S03H2_52833</name>
</gene>
<name>X1JHG6_9ZZZZ</name>
<reference evidence="1" key="1">
    <citation type="journal article" date="2014" name="Front. Microbiol.">
        <title>High frequency of phylogenetically diverse reductive dehalogenase-homologous genes in deep subseafloor sedimentary metagenomes.</title>
        <authorList>
            <person name="Kawai M."/>
            <person name="Futagami T."/>
            <person name="Toyoda A."/>
            <person name="Takaki Y."/>
            <person name="Nishi S."/>
            <person name="Hori S."/>
            <person name="Arai W."/>
            <person name="Tsubouchi T."/>
            <person name="Morono Y."/>
            <person name="Uchiyama I."/>
            <person name="Ito T."/>
            <person name="Fujiyama A."/>
            <person name="Inagaki F."/>
            <person name="Takami H."/>
        </authorList>
    </citation>
    <scope>NUCLEOTIDE SEQUENCE</scope>
    <source>
        <strain evidence="1">Expedition CK06-06</strain>
    </source>
</reference>
<evidence type="ECO:0000313" key="1">
    <source>
        <dbReference type="EMBL" id="GAH69198.1"/>
    </source>
</evidence>
<organism evidence="1">
    <name type="scientific">marine sediment metagenome</name>
    <dbReference type="NCBI Taxonomy" id="412755"/>
    <lineage>
        <taxon>unclassified sequences</taxon>
        <taxon>metagenomes</taxon>
        <taxon>ecological metagenomes</taxon>
    </lineage>
</organism>
<comment type="caution">
    <text evidence="1">The sequence shown here is derived from an EMBL/GenBank/DDBJ whole genome shotgun (WGS) entry which is preliminary data.</text>
</comment>
<protein>
    <submittedName>
        <fullName evidence="1">Uncharacterized protein</fullName>
    </submittedName>
</protein>
<feature type="non-terminal residue" evidence="1">
    <location>
        <position position="41"/>
    </location>
</feature>